<feature type="compositionally biased region" description="Basic and acidic residues" evidence="4">
    <location>
        <begin position="297"/>
        <end position="310"/>
    </location>
</feature>
<gene>
    <name evidence="5" type="ORF">Scep_020362</name>
</gene>
<keyword evidence="6" id="KW-1185">Reference proteome</keyword>
<dbReference type="Pfam" id="PF05701">
    <property type="entry name" value="WEMBL"/>
    <property type="match status" value="1"/>
</dbReference>
<sequence>MESKTKQLHLQTNRDSRDSHSQELEKTLTELANINEEIKRARDIAMQSWLDSKPLTDRLEYRQEDLEKAKSHAAKVAVKISELESHLETVNASISNKKGEEVKARNRIEELQKSLDQKHAEMETLKFETDHDRRQRGKMKQQLRLRRETLRTLQLTLRAIRIESEAIGASAAGALQHTKLSDSEQENNVQLSLEEYSALTRRADEELALAEWRVSVSGEQREMAESRRDDAVTRLKQTYDQRKSRKMAIEADAMTENKELKLKRAAYKDDHTTQNRAQVQKSGKRAPEANFMTENQAQEHKRDENNEDHATRKRVRSIKTKTTGREENMELACNQGYLQKIPKRMNVNPRRKMANKKKSSIFYQIKRFFARNITRFFR</sequence>
<evidence type="ECO:0000256" key="1">
    <source>
        <dbReference type="ARBA" id="ARBA00005485"/>
    </source>
</evidence>
<feature type="region of interest" description="Disordered" evidence="4">
    <location>
        <begin position="1"/>
        <end position="23"/>
    </location>
</feature>
<dbReference type="EMBL" id="JBBNAG010000008">
    <property type="protein sequence ID" value="KAK9112843.1"/>
    <property type="molecule type" value="Genomic_DNA"/>
</dbReference>
<evidence type="ECO:0000313" key="6">
    <source>
        <dbReference type="Proteomes" id="UP001419268"/>
    </source>
</evidence>
<dbReference type="PANTHER" id="PTHR32054:SF70">
    <property type="entry name" value="OS07G0620100 PROTEIN"/>
    <property type="match status" value="1"/>
</dbReference>
<dbReference type="PANTHER" id="PTHR32054">
    <property type="entry name" value="HEAVY CHAIN, PUTATIVE, EXPRESSED-RELATED-RELATED"/>
    <property type="match status" value="1"/>
</dbReference>
<dbReference type="GO" id="GO:0009904">
    <property type="term" value="P:chloroplast accumulation movement"/>
    <property type="evidence" value="ECO:0007669"/>
    <property type="project" value="TreeGrafter"/>
</dbReference>
<evidence type="ECO:0000256" key="3">
    <source>
        <dbReference type="SAM" id="Coils"/>
    </source>
</evidence>
<feature type="compositionally biased region" description="Basic and acidic residues" evidence="4">
    <location>
        <begin position="264"/>
        <end position="273"/>
    </location>
</feature>
<dbReference type="AlphaFoldDB" id="A0AAP0ICK3"/>
<name>A0AAP0ICK3_9MAGN</name>
<comment type="similarity">
    <text evidence="1">Belongs to the WEB family.</text>
</comment>
<evidence type="ECO:0000256" key="4">
    <source>
        <dbReference type="SAM" id="MobiDB-lite"/>
    </source>
</evidence>
<evidence type="ECO:0000256" key="2">
    <source>
        <dbReference type="ARBA" id="ARBA00023054"/>
    </source>
</evidence>
<proteinExistence type="inferred from homology"/>
<dbReference type="GO" id="GO:0009903">
    <property type="term" value="P:chloroplast avoidance movement"/>
    <property type="evidence" value="ECO:0007669"/>
    <property type="project" value="TreeGrafter"/>
</dbReference>
<reference evidence="5 6" key="1">
    <citation type="submission" date="2024-01" db="EMBL/GenBank/DDBJ databases">
        <title>Genome assemblies of Stephania.</title>
        <authorList>
            <person name="Yang L."/>
        </authorList>
    </citation>
    <scope>NUCLEOTIDE SEQUENCE [LARGE SCALE GENOMIC DNA]</scope>
    <source>
        <strain evidence="5">JXDWG</strain>
        <tissue evidence="5">Leaf</tissue>
    </source>
</reference>
<accession>A0AAP0ICK3</accession>
<feature type="compositionally biased region" description="Basic and acidic residues" evidence="4">
    <location>
        <begin position="12"/>
        <end position="23"/>
    </location>
</feature>
<dbReference type="InterPro" id="IPR008545">
    <property type="entry name" value="Web"/>
</dbReference>
<keyword evidence="2 3" id="KW-0175">Coiled coil</keyword>
<comment type="caution">
    <text evidence="5">The sequence shown here is derived from an EMBL/GenBank/DDBJ whole genome shotgun (WGS) entry which is preliminary data.</text>
</comment>
<feature type="coiled-coil region" evidence="3">
    <location>
        <begin position="94"/>
        <end position="128"/>
    </location>
</feature>
<evidence type="ECO:0000313" key="5">
    <source>
        <dbReference type="EMBL" id="KAK9112843.1"/>
    </source>
</evidence>
<dbReference type="Proteomes" id="UP001419268">
    <property type="component" value="Unassembled WGS sequence"/>
</dbReference>
<feature type="region of interest" description="Disordered" evidence="4">
    <location>
        <begin position="264"/>
        <end position="315"/>
    </location>
</feature>
<dbReference type="GO" id="GO:0005829">
    <property type="term" value="C:cytosol"/>
    <property type="evidence" value="ECO:0007669"/>
    <property type="project" value="TreeGrafter"/>
</dbReference>
<protein>
    <submittedName>
        <fullName evidence="5">Uncharacterized protein</fullName>
    </submittedName>
</protein>
<organism evidence="5 6">
    <name type="scientific">Stephania cephalantha</name>
    <dbReference type="NCBI Taxonomy" id="152367"/>
    <lineage>
        <taxon>Eukaryota</taxon>
        <taxon>Viridiplantae</taxon>
        <taxon>Streptophyta</taxon>
        <taxon>Embryophyta</taxon>
        <taxon>Tracheophyta</taxon>
        <taxon>Spermatophyta</taxon>
        <taxon>Magnoliopsida</taxon>
        <taxon>Ranunculales</taxon>
        <taxon>Menispermaceae</taxon>
        <taxon>Menispermoideae</taxon>
        <taxon>Cissampelideae</taxon>
        <taxon>Stephania</taxon>
    </lineage>
</organism>